<dbReference type="EMBL" id="LSZO01000162">
    <property type="protein sequence ID" value="KXU37561.1"/>
    <property type="molecule type" value="Genomic_DNA"/>
</dbReference>
<dbReference type="GO" id="GO:0008652">
    <property type="term" value="P:amino acid biosynthetic process"/>
    <property type="evidence" value="ECO:0007669"/>
    <property type="project" value="UniProtKB-KW"/>
</dbReference>
<evidence type="ECO:0000256" key="9">
    <source>
        <dbReference type="ARBA" id="ARBA00023141"/>
    </source>
</evidence>
<evidence type="ECO:0000256" key="6">
    <source>
        <dbReference type="ARBA" id="ARBA00022741"/>
    </source>
</evidence>
<keyword evidence="5 11" id="KW-0808">Transferase</keyword>
<dbReference type="AlphaFoldDB" id="A0A139SSV9"/>
<dbReference type="Gene3D" id="3.40.50.300">
    <property type="entry name" value="P-loop containing nucleotide triphosphate hydrolases"/>
    <property type="match status" value="1"/>
</dbReference>
<dbReference type="GO" id="GO:0004765">
    <property type="term" value="F:shikimate kinase activity"/>
    <property type="evidence" value="ECO:0007669"/>
    <property type="project" value="UniProtKB-UniRule"/>
</dbReference>
<evidence type="ECO:0000256" key="1">
    <source>
        <dbReference type="ARBA" id="ARBA00004842"/>
    </source>
</evidence>
<dbReference type="PANTHER" id="PTHR21087:SF16">
    <property type="entry name" value="SHIKIMATE KINASE 1, CHLOROPLASTIC"/>
    <property type="match status" value="1"/>
</dbReference>
<protein>
    <recommendedName>
        <fullName evidence="3 11">Shikimate kinase</fullName>
        <shortName evidence="11">SK</shortName>
        <ecNumber evidence="3 11">2.7.1.71</ecNumber>
    </recommendedName>
</protein>
<dbReference type="HAMAP" id="MF_00109">
    <property type="entry name" value="Shikimate_kinase"/>
    <property type="match status" value="1"/>
</dbReference>
<dbReference type="GO" id="GO:0009423">
    <property type="term" value="P:chorismate biosynthetic process"/>
    <property type="evidence" value="ECO:0007669"/>
    <property type="project" value="UniProtKB-UniRule"/>
</dbReference>
<evidence type="ECO:0000256" key="11">
    <source>
        <dbReference type="HAMAP-Rule" id="MF_00109"/>
    </source>
</evidence>
<dbReference type="SUPFAM" id="SSF52540">
    <property type="entry name" value="P-loop containing nucleoside triphosphate hydrolases"/>
    <property type="match status" value="1"/>
</dbReference>
<comment type="catalytic activity">
    <reaction evidence="10 11">
        <text>shikimate + ATP = 3-phosphoshikimate + ADP + H(+)</text>
        <dbReference type="Rhea" id="RHEA:13121"/>
        <dbReference type="ChEBI" id="CHEBI:15378"/>
        <dbReference type="ChEBI" id="CHEBI:30616"/>
        <dbReference type="ChEBI" id="CHEBI:36208"/>
        <dbReference type="ChEBI" id="CHEBI:145989"/>
        <dbReference type="ChEBI" id="CHEBI:456216"/>
        <dbReference type="EC" id="2.7.1.71"/>
    </reaction>
</comment>
<feature type="binding site" evidence="11">
    <location>
        <begin position="11"/>
        <end position="16"/>
    </location>
    <ligand>
        <name>ATP</name>
        <dbReference type="ChEBI" id="CHEBI:30616"/>
    </ligand>
</feature>
<feature type="binding site" evidence="11">
    <location>
        <position position="15"/>
    </location>
    <ligand>
        <name>Mg(2+)</name>
        <dbReference type="ChEBI" id="CHEBI:18420"/>
    </ligand>
</feature>
<feature type="binding site" evidence="11">
    <location>
        <position position="136"/>
    </location>
    <ligand>
        <name>substrate</name>
    </ligand>
</feature>
<comment type="cofactor">
    <cofactor evidence="11">
        <name>Mg(2+)</name>
        <dbReference type="ChEBI" id="CHEBI:18420"/>
    </cofactor>
    <text evidence="11">Binds 1 Mg(2+) ion per subunit.</text>
</comment>
<dbReference type="PROSITE" id="PS01128">
    <property type="entry name" value="SHIKIMATE_KINASE"/>
    <property type="match status" value="1"/>
</dbReference>
<feature type="binding site" evidence="11">
    <location>
        <position position="117"/>
    </location>
    <ligand>
        <name>ATP</name>
        <dbReference type="ChEBI" id="CHEBI:30616"/>
    </ligand>
</feature>
<dbReference type="GO" id="GO:0009073">
    <property type="term" value="P:aromatic amino acid family biosynthetic process"/>
    <property type="evidence" value="ECO:0007669"/>
    <property type="project" value="UniProtKB-KW"/>
</dbReference>
<dbReference type="Proteomes" id="UP000072660">
    <property type="component" value="Unassembled WGS sequence"/>
</dbReference>
<feature type="binding site" evidence="11">
    <location>
        <position position="79"/>
    </location>
    <ligand>
        <name>substrate</name>
    </ligand>
</feature>
<dbReference type="EC" id="2.7.1.71" evidence="3 11"/>
<keyword evidence="6 11" id="KW-0547">Nucleotide-binding</keyword>
<keyword evidence="8 11" id="KW-0067">ATP-binding</keyword>
<comment type="subunit">
    <text evidence="11">Monomer.</text>
</comment>
<dbReference type="InterPro" id="IPR000623">
    <property type="entry name" value="Shikimate_kinase/TSH1"/>
</dbReference>
<dbReference type="GO" id="GO:0005829">
    <property type="term" value="C:cytosol"/>
    <property type="evidence" value="ECO:0007669"/>
    <property type="project" value="TreeGrafter"/>
</dbReference>
<keyword evidence="11" id="KW-0460">Magnesium</keyword>
<dbReference type="OrthoDB" id="9800332at2"/>
<dbReference type="RefSeq" id="WP_068390539.1">
    <property type="nucleotide sequence ID" value="NZ_LSZO01000162.1"/>
</dbReference>
<evidence type="ECO:0000256" key="5">
    <source>
        <dbReference type="ARBA" id="ARBA00022679"/>
    </source>
</evidence>
<comment type="pathway">
    <text evidence="1 11">Metabolic intermediate biosynthesis; chorismate biosynthesis; chorismate from D-erythrose 4-phosphate and phosphoenolpyruvate: step 5/7.</text>
</comment>
<dbReference type="CDD" id="cd00464">
    <property type="entry name" value="SK"/>
    <property type="match status" value="1"/>
</dbReference>
<dbReference type="Pfam" id="PF01202">
    <property type="entry name" value="SKI"/>
    <property type="match status" value="1"/>
</dbReference>
<dbReference type="GO" id="GO:0005524">
    <property type="term" value="F:ATP binding"/>
    <property type="evidence" value="ECO:0007669"/>
    <property type="project" value="UniProtKB-UniRule"/>
</dbReference>
<dbReference type="PRINTS" id="PR01100">
    <property type="entry name" value="SHIKIMTKNASE"/>
</dbReference>
<dbReference type="PANTHER" id="PTHR21087">
    <property type="entry name" value="SHIKIMATE KINASE"/>
    <property type="match status" value="1"/>
</dbReference>
<keyword evidence="11" id="KW-0963">Cytoplasm</keyword>
<keyword evidence="9 11" id="KW-0057">Aromatic amino acid biosynthesis</keyword>
<dbReference type="InterPro" id="IPR023000">
    <property type="entry name" value="Shikimate_kinase_CS"/>
</dbReference>
<evidence type="ECO:0000256" key="2">
    <source>
        <dbReference type="ARBA" id="ARBA00006997"/>
    </source>
</evidence>
<comment type="function">
    <text evidence="11">Catalyzes the specific phosphorylation of the 3-hydroxyl group of shikimic acid using ATP as a cosubstrate.</text>
</comment>
<name>A0A139SSV9_9GAMM</name>
<gene>
    <name evidence="11" type="primary">aroK</name>
    <name evidence="12" type="ORF">AXE65_02930</name>
</gene>
<keyword evidence="7 11" id="KW-0418">Kinase</keyword>
<feature type="binding site" evidence="11">
    <location>
        <position position="33"/>
    </location>
    <ligand>
        <name>substrate</name>
    </ligand>
</feature>
<dbReference type="GO" id="GO:0000287">
    <property type="term" value="F:magnesium ion binding"/>
    <property type="evidence" value="ECO:0007669"/>
    <property type="project" value="UniProtKB-UniRule"/>
</dbReference>
<evidence type="ECO:0000313" key="13">
    <source>
        <dbReference type="Proteomes" id="UP000072660"/>
    </source>
</evidence>
<evidence type="ECO:0000256" key="3">
    <source>
        <dbReference type="ARBA" id="ARBA00012154"/>
    </source>
</evidence>
<accession>A0A139SSV9</accession>
<comment type="caution">
    <text evidence="11">Lacks conserved residue(s) required for the propagation of feature annotation.</text>
</comment>
<evidence type="ECO:0000313" key="12">
    <source>
        <dbReference type="EMBL" id="KXU37561.1"/>
    </source>
</evidence>
<sequence length="175" mass="19362">MSNLVLIGPMGAGKSTIGRLLAKALSRSFKDSDQEIEQRSGVDIPWIFEKEGEQGFRARETAMLAELCTQDHLVLATGGGAILSAQNRDLLQTNSLVIYLCIPVAEQLKRTAQNRSRPLLNQGNPEQILRELMAVRDPLYREIADLIIETDGGAPQQTAQEILLYLQRTAPMLFS</sequence>
<organism evidence="12 13">
    <name type="scientific">Ventosimonas gracilis</name>
    <dbReference type="NCBI Taxonomy" id="1680762"/>
    <lineage>
        <taxon>Bacteria</taxon>
        <taxon>Pseudomonadati</taxon>
        <taxon>Pseudomonadota</taxon>
        <taxon>Gammaproteobacteria</taxon>
        <taxon>Pseudomonadales</taxon>
        <taxon>Ventosimonadaceae</taxon>
        <taxon>Ventosimonas</taxon>
    </lineage>
</organism>
<dbReference type="UniPathway" id="UPA00053">
    <property type="reaction ID" value="UER00088"/>
</dbReference>
<comment type="caution">
    <text evidence="12">The sequence shown here is derived from an EMBL/GenBank/DDBJ whole genome shotgun (WGS) entry which is preliminary data.</text>
</comment>
<evidence type="ECO:0000256" key="10">
    <source>
        <dbReference type="ARBA" id="ARBA00048567"/>
    </source>
</evidence>
<dbReference type="InterPro" id="IPR027417">
    <property type="entry name" value="P-loop_NTPase"/>
</dbReference>
<evidence type="ECO:0000256" key="7">
    <source>
        <dbReference type="ARBA" id="ARBA00022777"/>
    </source>
</evidence>
<comment type="subcellular location">
    <subcellularLocation>
        <location evidence="11">Cytoplasm</location>
    </subcellularLocation>
</comment>
<comment type="similarity">
    <text evidence="2 11">Belongs to the shikimate kinase family.</text>
</comment>
<proteinExistence type="inferred from homology"/>
<reference evidence="12 13" key="1">
    <citation type="submission" date="2016-02" db="EMBL/GenBank/DDBJ databases">
        <authorList>
            <person name="Wen L."/>
            <person name="He K."/>
            <person name="Yang H."/>
        </authorList>
    </citation>
    <scope>NUCLEOTIDE SEQUENCE [LARGE SCALE GENOMIC DNA]</scope>
    <source>
        <strain evidence="12 13">CV58</strain>
    </source>
</reference>
<keyword evidence="13" id="KW-1185">Reference proteome</keyword>
<keyword evidence="11" id="KW-0479">Metal-binding</keyword>
<dbReference type="InterPro" id="IPR031322">
    <property type="entry name" value="Shikimate/glucono_kinase"/>
</dbReference>
<keyword evidence="4 11" id="KW-0028">Amino-acid biosynthesis</keyword>
<evidence type="ECO:0000256" key="8">
    <source>
        <dbReference type="ARBA" id="ARBA00022840"/>
    </source>
</evidence>
<feature type="binding site" evidence="11">
    <location>
        <position position="57"/>
    </location>
    <ligand>
        <name>substrate</name>
    </ligand>
</feature>
<evidence type="ECO:0000256" key="4">
    <source>
        <dbReference type="ARBA" id="ARBA00022605"/>
    </source>
</evidence>